<dbReference type="PANTHER" id="PTHR21600">
    <property type="entry name" value="MITOCHONDRIAL RNA PSEUDOURIDINE SYNTHASE"/>
    <property type="match status" value="1"/>
</dbReference>
<reference evidence="11 12" key="1">
    <citation type="submission" date="2019-02" db="EMBL/GenBank/DDBJ databases">
        <title>Prokaryotic population dynamics and viral predation in marine succession experiment using metagenomics: the confinement effect.</title>
        <authorList>
            <person name="Haro-Moreno J.M."/>
            <person name="Rodriguez-Valera F."/>
            <person name="Lopez-Perez M."/>
        </authorList>
    </citation>
    <scope>NUCLEOTIDE SEQUENCE [LARGE SCALE GENOMIC DNA]</scope>
    <source>
        <strain evidence="11">MED-G164</strain>
    </source>
</reference>
<dbReference type="CDD" id="cd00165">
    <property type="entry name" value="S4"/>
    <property type="match status" value="1"/>
</dbReference>
<dbReference type="EC" id="5.4.99.-" evidence="9"/>
<name>A0A520N5M3_9GAMM</name>
<evidence type="ECO:0000256" key="7">
    <source>
        <dbReference type="PIRSR" id="PIRSR606225-1"/>
    </source>
</evidence>
<accession>A0A520N5M3</accession>
<comment type="similarity">
    <text evidence="3 9">Belongs to the pseudouridine synthase RluA family.</text>
</comment>
<evidence type="ECO:0000256" key="9">
    <source>
        <dbReference type="RuleBase" id="RU362028"/>
    </source>
</evidence>
<evidence type="ECO:0000313" key="12">
    <source>
        <dbReference type="Proteomes" id="UP000315283"/>
    </source>
</evidence>
<dbReference type="PROSITE" id="PS50889">
    <property type="entry name" value="S4"/>
    <property type="match status" value="1"/>
</dbReference>
<feature type="active site" evidence="7">
    <location>
        <position position="136"/>
    </location>
</feature>
<dbReference type="AlphaFoldDB" id="A0A520N5M3"/>
<dbReference type="PANTHER" id="PTHR21600:SF92">
    <property type="entry name" value="RIBOSOMAL LARGE SUBUNIT PSEUDOURIDINE SYNTHASE C"/>
    <property type="match status" value="1"/>
</dbReference>
<dbReference type="PROSITE" id="PS01129">
    <property type="entry name" value="PSI_RLU"/>
    <property type="match status" value="1"/>
</dbReference>
<gene>
    <name evidence="11" type="ORF">EVA97_01800</name>
</gene>
<evidence type="ECO:0000256" key="4">
    <source>
        <dbReference type="ARBA" id="ARBA00022552"/>
    </source>
</evidence>
<dbReference type="InterPro" id="IPR036986">
    <property type="entry name" value="S4_RNA-bd_sf"/>
</dbReference>
<dbReference type="InterPro" id="IPR020103">
    <property type="entry name" value="PsdUridine_synth_cat_dom_sf"/>
</dbReference>
<dbReference type="SUPFAM" id="SSF55120">
    <property type="entry name" value="Pseudouridine synthase"/>
    <property type="match status" value="1"/>
</dbReference>
<proteinExistence type="inferred from homology"/>
<dbReference type="GO" id="GO:0000455">
    <property type="term" value="P:enzyme-directed rRNA pseudouridine synthesis"/>
    <property type="evidence" value="ECO:0007669"/>
    <property type="project" value="TreeGrafter"/>
</dbReference>
<dbReference type="Gene3D" id="3.30.2350.10">
    <property type="entry name" value="Pseudouridine synthase"/>
    <property type="match status" value="1"/>
</dbReference>
<keyword evidence="4" id="KW-0698">rRNA processing</keyword>
<organism evidence="11 12">
    <name type="scientific">SAR86 cluster bacterium</name>
    <dbReference type="NCBI Taxonomy" id="2030880"/>
    <lineage>
        <taxon>Bacteria</taxon>
        <taxon>Pseudomonadati</taxon>
        <taxon>Pseudomonadota</taxon>
        <taxon>Gammaproteobacteria</taxon>
        <taxon>SAR86 cluster</taxon>
    </lineage>
</organism>
<evidence type="ECO:0000256" key="1">
    <source>
        <dbReference type="ARBA" id="ARBA00000381"/>
    </source>
</evidence>
<dbReference type="Pfam" id="PF01479">
    <property type="entry name" value="S4"/>
    <property type="match status" value="1"/>
</dbReference>
<dbReference type="NCBIfam" id="TIGR00005">
    <property type="entry name" value="rluA_subfam"/>
    <property type="match status" value="1"/>
</dbReference>
<evidence type="ECO:0000256" key="8">
    <source>
        <dbReference type="PROSITE-ProRule" id="PRU00182"/>
    </source>
</evidence>
<evidence type="ECO:0000313" key="11">
    <source>
        <dbReference type="EMBL" id="RZO28773.1"/>
    </source>
</evidence>
<dbReference type="EMBL" id="SHBJ01000008">
    <property type="protein sequence ID" value="RZO28773.1"/>
    <property type="molecule type" value="Genomic_DNA"/>
</dbReference>
<comment type="function">
    <text evidence="2">Responsible for synthesis of pseudouridine from uracil at positions 955, 2504 and 2580 in 23S ribosomal RNA.</text>
</comment>
<dbReference type="GO" id="GO:0003723">
    <property type="term" value="F:RNA binding"/>
    <property type="evidence" value="ECO:0007669"/>
    <property type="project" value="UniProtKB-KW"/>
</dbReference>
<sequence length="294" mass="33651">MSVKKLKVNSDNEGRRIDNYLLSIYKSVPKSKIYKIIRKGEVRVNSSRVKAHYKLCLNDLIRIPPNLDTQESKNNIIEAKHINNYISDILYEDTNYLILNKNKGISVHAGTKNIIGLIDVVRNKFGENIDLCHRLDKDTTGCIVFAKNKKSVKHFNEALKNQSVTKTYNAILVGNLKNNIKIDKPIYKDDPQKIKNSLSKFKIVKTLNNFTFVEVQIYSGRTHQIRIHASSINHPVLFDNKYGDQTINKSLTNLSNTKIALHSKSIIFNDLNSNIIKVIAELPPNFVYMIDELI</sequence>
<feature type="domain" description="RNA-binding S4" evidence="10">
    <location>
        <begin position="15"/>
        <end position="77"/>
    </location>
</feature>
<evidence type="ECO:0000256" key="6">
    <source>
        <dbReference type="ARBA" id="ARBA00023235"/>
    </source>
</evidence>
<dbReference type="InterPro" id="IPR006145">
    <property type="entry name" value="PsdUridine_synth_RsuA/RluA"/>
</dbReference>
<dbReference type="InterPro" id="IPR006225">
    <property type="entry name" value="PsdUridine_synth_RluC/D"/>
</dbReference>
<evidence type="ECO:0000259" key="10">
    <source>
        <dbReference type="SMART" id="SM00363"/>
    </source>
</evidence>
<dbReference type="SMART" id="SM00363">
    <property type="entry name" value="S4"/>
    <property type="match status" value="1"/>
</dbReference>
<dbReference type="SUPFAM" id="SSF55174">
    <property type="entry name" value="Alpha-L RNA-binding motif"/>
    <property type="match status" value="1"/>
</dbReference>
<keyword evidence="5 8" id="KW-0694">RNA-binding</keyword>
<comment type="catalytic activity">
    <reaction evidence="9">
        <text>a uridine in RNA = a pseudouridine in RNA</text>
        <dbReference type="Rhea" id="RHEA:48348"/>
        <dbReference type="Rhea" id="RHEA-COMP:12068"/>
        <dbReference type="Rhea" id="RHEA-COMP:12069"/>
        <dbReference type="ChEBI" id="CHEBI:65314"/>
        <dbReference type="ChEBI" id="CHEBI:65315"/>
    </reaction>
</comment>
<evidence type="ECO:0000256" key="5">
    <source>
        <dbReference type="ARBA" id="ARBA00022884"/>
    </source>
</evidence>
<dbReference type="InterPro" id="IPR050188">
    <property type="entry name" value="RluA_PseudoU_synthase"/>
</dbReference>
<keyword evidence="6 9" id="KW-0413">Isomerase</keyword>
<dbReference type="InterPro" id="IPR002942">
    <property type="entry name" value="S4_RNA-bd"/>
</dbReference>
<dbReference type="GO" id="GO:0160141">
    <property type="term" value="F:23S rRNA pseudouridine(955/2504/2580) synthase activity"/>
    <property type="evidence" value="ECO:0007669"/>
    <property type="project" value="UniProtKB-EC"/>
</dbReference>
<comment type="caution">
    <text evidence="11">The sequence shown here is derived from an EMBL/GenBank/DDBJ whole genome shotgun (WGS) entry which is preliminary data.</text>
</comment>
<dbReference type="CDD" id="cd02869">
    <property type="entry name" value="PseudoU_synth_RluA_like"/>
    <property type="match status" value="1"/>
</dbReference>
<dbReference type="Proteomes" id="UP000315283">
    <property type="component" value="Unassembled WGS sequence"/>
</dbReference>
<dbReference type="Gene3D" id="3.10.290.10">
    <property type="entry name" value="RNA-binding S4 domain"/>
    <property type="match status" value="1"/>
</dbReference>
<evidence type="ECO:0000256" key="2">
    <source>
        <dbReference type="ARBA" id="ARBA00002876"/>
    </source>
</evidence>
<dbReference type="Pfam" id="PF00849">
    <property type="entry name" value="PseudoU_synth_2"/>
    <property type="match status" value="1"/>
</dbReference>
<dbReference type="InterPro" id="IPR006224">
    <property type="entry name" value="PsdUridine_synth_RluA-like_CS"/>
</dbReference>
<comment type="catalytic activity">
    <reaction evidence="1">
        <text>uridine(955/2504/2580) in 23S rRNA = pseudouridine(955/2504/2580) in 23S rRNA</text>
        <dbReference type="Rhea" id="RHEA:42528"/>
        <dbReference type="Rhea" id="RHEA-COMP:10099"/>
        <dbReference type="Rhea" id="RHEA-COMP:10100"/>
        <dbReference type="ChEBI" id="CHEBI:65314"/>
        <dbReference type="ChEBI" id="CHEBI:65315"/>
        <dbReference type="EC" id="5.4.99.24"/>
    </reaction>
</comment>
<evidence type="ECO:0000256" key="3">
    <source>
        <dbReference type="ARBA" id="ARBA00010876"/>
    </source>
</evidence>
<protein>
    <recommendedName>
        <fullName evidence="9">Pseudouridine synthase</fullName>
        <ecNumber evidence="9">5.4.99.-</ecNumber>
    </recommendedName>
</protein>